<dbReference type="EMBL" id="CM029053">
    <property type="protein sequence ID" value="KAG2555217.1"/>
    <property type="molecule type" value="Genomic_DNA"/>
</dbReference>
<evidence type="ECO:0000313" key="1">
    <source>
        <dbReference type="EMBL" id="KAG2555217.1"/>
    </source>
</evidence>
<gene>
    <name evidence="1" type="ORF">PVAP13_9KG570000</name>
</gene>
<protein>
    <submittedName>
        <fullName evidence="1">Uncharacterized protein</fullName>
    </submittedName>
</protein>
<accession>A0A8T0NZU3</accession>
<sequence length="117" mass="12919">MLVSLPTLVIKYRSLLLKLLEASLVVSTGAIIRREGCPRATLPKLSTVEQQMEKGRERSTKWCHNMVDEQKAERNDKRRASRECGCSHGTTIVAGNEDQIDVICATSFGSGALEVDD</sequence>
<keyword evidence="2" id="KW-1185">Reference proteome</keyword>
<proteinExistence type="predicted"/>
<evidence type="ECO:0000313" key="2">
    <source>
        <dbReference type="Proteomes" id="UP000823388"/>
    </source>
</evidence>
<dbReference type="AlphaFoldDB" id="A0A8T0NZU3"/>
<name>A0A8T0NZU3_PANVG</name>
<reference evidence="1" key="1">
    <citation type="submission" date="2020-05" db="EMBL/GenBank/DDBJ databases">
        <title>WGS assembly of Panicum virgatum.</title>
        <authorList>
            <person name="Lovell J.T."/>
            <person name="Jenkins J."/>
            <person name="Shu S."/>
            <person name="Juenger T.E."/>
            <person name="Schmutz J."/>
        </authorList>
    </citation>
    <scope>NUCLEOTIDE SEQUENCE</scope>
    <source>
        <strain evidence="1">AP13</strain>
    </source>
</reference>
<comment type="caution">
    <text evidence="1">The sequence shown here is derived from an EMBL/GenBank/DDBJ whole genome shotgun (WGS) entry which is preliminary data.</text>
</comment>
<organism evidence="1 2">
    <name type="scientific">Panicum virgatum</name>
    <name type="common">Blackwell switchgrass</name>
    <dbReference type="NCBI Taxonomy" id="38727"/>
    <lineage>
        <taxon>Eukaryota</taxon>
        <taxon>Viridiplantae</taxon>
        <taxon>Streptophyta</taxon>
        <taxon>Embryophyta</taxon>
        <taxon>Tracheophyta</taxon>
        <taxon>Spermatophyta</taxon>
        <taxon>Magnoliopsida</taxon>
        <taxon>Liliopsida</taxon>
        <taxon>Poales</taxon>
        <taxon>Poaceae</taxon>
        <taxon>PACMAD clade</taxon>
        <taxon>Panicoideae</taxon>
        <taxon>Panicodae</taxon>
        <taxon>Paniceae</taxon>
        <taxon>Panicinae</taxon>
        <taxon>Panicum</taxon>
        <taxon>Panicum sect. Hiantes</taxon>
    </lineage>
</organism>
<dbReference type="Proteomes" id="UP000823388">
    <property type="component" value="Chromosome 9K"/>
</dbReference>